<protein>
    <submittedName>
        <fullName evidence="1">Uncharacterized protein</fullName>
    </submittedName>
</protein>
<evidence type="ECO:0000313" key="1">
    <source>
        <dbReference type="EMBL" id="APP29623.1"/>
    </source>
</evidence>
<evidence type="ECO:0000313" key="2">
    <source>
        <dbReference type="Proteomes" id="UP000072389"/>
    </source>
</evidence>
<gene>
    <name evidence="1" type="ORF">AUO97_01820</name>
</gene>
<proteinExistence type="predicted"/>
<dbReference type="AlphaFoldDB" id="A0A5P9QKX3"/>
<dbReference type="EMBL" id="CP018664">
    <property type="protein sequence ID" value="APP29623.1"/>
    <property type="molecule type" value="Genomic_DNA"/>
</dbReference>
<sequence>MAYNKDSKIGLKKRIYIITRGYSPTQLKLSGGLTSIVLMLHTKLMIKHINVKRFFSMEQK</sequence>
<dbReference type="Proteomes" id="UP000072389">
    <property type="component" value="Chromosome"/>
</dbReference>
<accession>A0A5P9QKX3</accession>
<reference evidence="1 2" key="1">
    <citation type="journal article" date="2014" name="Antimicrob. Agents Chemother.">
        <title>Triclosan can select for an AdeIJK-overexpressing mutant of Acinetobacter baumannii ATCC 17978 that displays reduced susceptibility to multiple antibiotics.</title>
        <authorList>
            <person name="Fernando D.M."/>
            <person name="Xu W."/>
            <person name="Loewen P.C."/>
            <person name="Zhanel G.G."/>
            <person name="Kumar A."/>
        </authorList>
    </citation>
    <scope>NUCLEOTIDE SEQUENCE [LARGE SCALE GENOMIC DNA]</scope>
    <source>
        <strain evidence="2">ATCC 17978</strain>
    </source>
</reference>
<name>A0A5P9QKX3_ACIBA</name>
<organism evidence="1 2">
    <name type="scientific">Acinetobacter baumannii</name>
    <dbReference type="NCBI Taxonomy" id="470"/>
    <lineage>
        <taxon>Bacteria</taxon>
        <taxon>Pseudomonadati</taxon>
        <taxon>Pseudomonadota</taxon>
        <taxon>Gammaproteobacteria</taxon>
        <taxon>Moraxellales</taxon>
        <taxon>Moraxellaceae</taxon>
        <taxon>Acinetobacter</taxon>
        <taxon>Acinetobacter calcoaceticus/baumannii complex</taxon>
    </lineage>
</organism>